<dbReference type="Gramene" id="OIV89087">
    <property type="protein sequence ID" value="OIV89087"/>
    <property type="gene ID" value="TanjilG_28267"/>
</dbReference>
<gene>
    <name evidence="2" type="ORF">TanjilG_28267</name>
</gene>
<feature type="region of interest" description="Disordered" evidence="1">
    <location>
        <begin position="1"/>
        <end position="26"/>
    </location>
</feature>
<evidence type="ECO:0000313" key="2">
    <source>
        <dbReference type="EMBL" id="OIV89087.1"/>
    </source>
</evidence>
<organism evidence="2 3">
    <name type="scientific">Lupinus angustifolius</name>
    <name type="common">Narrow-leaved blue lupine</name>
    <dbReference type="NCBI Taxonomy" id="3871"/>
    <lineage>
        <taxon>Eukaryota</taxon>
        <taxon>Viridiplantae</taxon>
        <taxon>Streptophyta</taxon>
        <taxon>Embryophyta</taxon>
        <taxon>Tracheophyta</taxon>
        <taxon>Spermatophyta</taxon>
        <taxon>Magnoliopsida</taxon>
        <taxon>eudicotyledons</taxon>
        <taxon>Gunneridae</taxon>
        <taxon>Pentapetalae</taxon>
        <taxon>rosids</taxon>
        <taxon>fabids</taxon>
        <taxon>Fabales</taxon>
        <taxon>Fabaceae</taxon>
        <taxon>Papilionoideae</taxon>
        <taxon>50 kb inversion clade</taxon>
        <taxon>genistoids sensu lato</taxon>
        <taxon>core genistoids</taxon>
        <taxon>Genisteae</taxon>
        <taxon>Lupinus</taxon>
    </lineage>
</organism>
<dbReference type="AlphaFoldDB" id="A0A1J7FMH9"/>
<protein>
    <submittedName>
        <fullName evidence="2">Uncharacterized protein</fullName>
    </submittedName>
</protein>
<dbReference type="Proteomes" id="UP000188354">
    <property type="component" value="Unassembled WGS sequence"/>
</dbReference>
<evidence type="ECO:0000313" key="3">
    <source>
        <dbReference type="Proteomes" id="UP000188354"/>
    </source>
</evidence>
<name>A0A1J7FMH9_LUPAN</name>
<sequence length="65" mass="7648">MLSQMRKVIMSKKNNSSREANTNQESPKLIKYEELTLSGTFVHEKMFDLTENDFSQFFYLVTTYG</sequence>
<evidence type="ECO:0000256" key="1">
    <source>
        <dbReference type="SAM" id="MobiDB-lite"/>
    </source>
</evidence>
<dbReference type="EMBL" id="KV862436">
    <property type="protein sequence ID" value="OIV89087.1"/>
    <property type="molecule type" value="Genomic_DNA"/>
</dbReference>
<accession>A0A1J7FMH9</accession>
<proteinExistence type="predicted"/>
<reference evidence="2 3" key="1">
    <citation type="journal article" date="2017" name="Plant Biotechnol. J.">
        <title>A comprehensive draft genome sequence for lupin (Lupinus angustifolius), an emerging health food: insights into plant-microbe interactions and legume evolution.</title>
        <authorList>
            <person name="Hane J.K."/>
            <person name="Ming Y."/>
            <person name="Kamphuis L.G."/>
            <person name="Nelson M.N."/>
            <person name="Garg G."/>
            <person name="Atkins C.A."/>
            <person name="Bayer P.E."/>
            <person name="Bravo A."/>
            <person name="Bringans S."/>
            <person name="Cannon S."/>
            <person name="Edwards D."/>
            <person name="Foley R."/>
            <person name="Gao L.L."/>
            <person name="Harrison M.J."/>
            <person name="Huang W."/>
            <person name="Hurgobin B."/>
            <person name="Li S."/>
            <person name="Liu C.W."/>
            <person name="McGrath A."/>
            <person name="Morahan G."/>
            <person name="Murray J."/>
            <person name="Weller J."/>
            <person name="Jian J."/>
            <person name="Singh K.B."/>
        </authorList>
    </citation>
    <scope>NUCLEOTIDE SEQUENCE [LARGE SCALE GENOMIC DNA]</scope>
    <source>
        <strain evidence="3">cv. Tanjil</strain>
        <tissue evidence="2">Whole plant</tissue>
    </source>
</reference>
<keyword evidence="3" id="KW-1185">Reference proteome</keyword>
<feature type="compositionally biased region" description="Polar residues" evidence="1">
    <location>
        <begin position="12"/>
        <end position="26"/>
    </location>
</feature>